<dbReference type="Gene3D" id="2.40.330.10">
    <property type="entry name" value="DNA-binding pseudobarrel domain"/>
    <property type="match status" value="1"/>
</dbReference>
<dbReference type="InterPro" id="IPR011335">
    <property type="entry name" value="Restrct_endonuc-II-like"/>
</dbReference>
<evidence type="ECO:0000313" key="3">
    <source>
        <dbReference type="EMBL" id="RKS97724.1"/>
    </source>
</evidence>
<dbReference type="SUPFAM" id="SSF52980">
    <property type="entry name" value="Restriction endonuclease-like"/>
    <property type="match status" value="1"/>
</dbReference>
<gene>
    <name evidence="3" type="ORF">BCF58_1857</name>
</gene>
<dbReference type="SUPFAM" id="SSF101936">
    <property type="entry name" value="DNA-binding pseudobarrel domain"/>
    <property type="match status" value="1"/>
</dbReference>
<dbReference type="InterPro" id="IPR015109">
    <property type="entry name" value="Restrct_endonuc_II_EcoRII_C"/>
</dbReference>
<dbReference type="GO" id="GO:0009307">
    <property type="term" value="P:DNA restriction-modification system"/>
    <property type="evidence" value="ECO:0007669"/>
    <property type="project" value="InterPro"/>
</dbReference>
<proteinExistence type="predicted"/>
<evidence type="ECO:0000313" key="4">
    <source>
        <dbReference type="Proteomes" id="UP000272428"/>
    </source>
</evidence>
<name>A0A495SCW2_9FLAO</name>
<dbReference type="EMBL" id="RBXB01000002">
    <property type="protein sequence ID" value="RKS97724.1"/>
    <property type="molecule type" value="Genomic_DNA"/>
</dbReference>
<dbReference type="Pfam" id="PF09019">
    <property type="entry name" value="EcoRII-C"/>
    <property type="match status" value="1"/>
</dbReference>
<comment type="caution">
    <text evidence="3">The sequence shown here is derived from an EMBL/GenBank/DDBJ whole genome shotgun (WGS) entry which is preliminary data.</text>
</comment>
<protein>
    <submittedName>
        <fullName evidence="3">Type II restriction enzyme</fullName>
    </submittedName>
</protein>
<accession>A0A495SCW2</accession>
<reference evidence="3 4" key="1">
    <citation type="submission" date="2018-10" db="EMBL/GenBank/DDBJ databases">
        <title>Genomic Encyclopedia of Archaeal and Bacterial Type Strains, Phase II (KMG-II): from individual species to whole genera.</title>
        <authorList>
            <person name="Goeker M."/>
        </authorList>
    </citation>
    <scope>NUCLEOTIDE SEQUENCE [LARGE SCALE GENOMIC DNA]</scope>
    <source>
        <strain evidence="3 4">DSM 14219</strain>
    </source>
</reference>
<dbReference type="OrthoDB" id="9797574at2"/>
<dbReference type="RefSeq" id="WP_121461492.1">
    <property type="nucleotide sequence ID" value="NZ_RBXB01000002.1"/>
</dbReference>
<evidence type="ECO:0000259" key="2">
    <source>
        <dbReference type="Pfam" id="PF09217"/>
    </source>
</evidence>
<feature type="domain" description="Restriction endonuclease type II EcoRII C-terminal" evidence="1">
    <location>
        <begin position="220"/>
        <end position="383"/>
    </location>
</feature>
<dbReference type="GO" id="GO:0009036">
    <property type="term" value="F:type II site-specific deoxyribonuclease activity"/>
    <property type="evidence" value="ECO:0007669"/>
    <property type="project" value="InterPro"/>
</dbReference>
<dbReference type="Proteomes" id="UP000272428">
    <property type="component" value="Unassembled WGS sequence"/>
</dbReference>
<evidence type="ECO:0000259" key="1">
    <source>
        <dbReference type="Pfam" id="PF09019"/>
    </source>
</evidence>
<organism evidence="3 4">
    <name type="scientific">Chryseobacterium defluvii</name>
    <dbReference type="NCBI Taxonomy" id="160396"/>
    <lineage>
        <taxon>Bacteria</taxon>
        <taxon>Pseudomonadati</taxon>
        <taxon>Bacteroidota</taxon>
        <taxon>Flavobacteriia</taxon>
        <taxon>Flavobacteriales</taxon>
        <taxon>Weeksellaceae</taxon>
        <taxon>Chryseobacterium group</taxon>
        <taxon>Chryseobacterium</taxon>
    </lineage>
</organism>
<keyword evidence="4" id="KW-1185">Reference proteome</keyword>
<sequence>MENSILTEVVQSVQNSEIAFSKFITANDTGATGGHQAGFHMHKKSWPLFFDSEGQKGENKDKFVTIKWQNSFETQSRFIYYGTGTRNEYRLTRFGKGFPFLQDENIGDLLVIAKQSEEFYEAFVLHSDDDIDGFLAALNISTTEINGIIPKQVEQTAENKLIECFNAFISTLTVSFPTTIELATNARNCYNNSYHITSQLIQTNPDKEILQWINAEFQLFKTLENNRYSERIKSPFTSVEELVEVANTILNRRKSRAGKSLEHHLAEVFNIFDLHYETQAVTEFNKKPDFLFPSVEAYRNPDYNENKLIVLAAKTTCKDRWRQVLNEADRIKTKHLFTLQQGISKNQLEEMYKYDVNLVVPKPYLDSFPREFRDKILTLDSFVKKVRNYQT</sequence>
<dbReference type="Gene3D" id="3.40.91.80">
    <property type="match status" value="1"/>
</dbReference>
<dbReference type="GO" id="GO:0003677">
    <property type="term" value="F:DNA binding"/>
    <property type="evidence" value="ECO:0007669"/>
    <property type="project" value="InterPro"/>
</dbReference>
<dbReference type="Pfam" id="PF09217">
    <property type="entry name" value="EcoRII-N"/>
    <property type="match status" value="1"/>
</dbReference>
<feature type="domain" description="Restriction endonuclease type II EcoRII N-terminal" evidence="2">
    <location>
        <begin position="16"/>
        <end position="135"/>
    </location>
</feature>
<dbReference type="InterPro" id="IPR038365">
    <property type="entry name" value="EcoRII_C_sf"/>
</dbReference>
<dbReference type="InterPro" id="IPR015300">
    <property type="entry name" value="DNA-bd_pseudobarrel_sf"/>
</dbReference>
<dbReference type="InterPro" id="IPR023372">
    <property type="entry name" value="Rest_endonuc_II_EcoRII_N"/>
</dbReference>
<dbReference type="AlphaFoldDB" id="A0A495SCW2"/>